<evidence type="ECO:0000313" key="2">
    <source>
        <dbReference type="EMBL" id="PMD53707.1"/>
    </source>
</evidence>
<dbReference type="GeneID" id="36578635"/>
<feature type="chain" id="PRO_5014415421" description="Secreted protein" evidence="1">
    <location>
        <begin position="21"/>
        <end position="105"/>
    </location>
</feature>
<dbReference type="Proteomes" id="UP000235371">
    <property type="component" value="Unassembled WGS sequence"/>
</dbReference>
<keyword evidence="1" id="KW-0732">Signal</keyword>
<keyword evidence="3" id="KW-1185">Reference proteome</keyword>
<reference evidence="2 3" key="1">
    <citation type="submission" date="2016-04" db="EMBL/GenBank/DDBJ databases">
        <title>A degradative enzymes factory behind the ericoid mycorrhizal symbiosis.</title>
        <authorList>
            <consortium name="DOE Joint Genome Institute"/>
            <person name="Martino E."/>
            <person name="Morin E."/>
            <person name="Grelet G."/>
            <person name="Kuo A."/>
            <person name="Kohler A."/>
            <person name="Daghino S."/>
            <person name="Barry K."/>
            <person name="Choi C."/>
            <person name="Cichocki N."/>
            <person name="Clum A."/>
            <person name="Copeland A."/>
            <person name="Hainaut M."/>
            <person name="Haridas S."/>
            <person name="Labutti K."/>
            <person name="Lindquist E."/>
            <person name="Lipzen A."/>
            <person name="Khouja H.-R."/>
            <person name="Murat C."/>
            <person name="Ohm R."/>
            <person name="Olson A."/>
            <person name="Spatafora J."/>
            <person name="Veneault-Fourrey C."/>
            <person name="Henrissat B."/>
            <person name="Grigoriev I."/>
            <person name="Martin F."/>
            <person name="Perotto S."/>
        </authorList>
    </citation>
    <scope>NUCLEOTIDE SEQUENCE [LARGE SCALE GENOMIC DNA]</scope>
    <source>
        <strain evidence="2 3">E</strain>
    </source>
</reference>
<evidence type="ECO:0000256" key="1">
    <source>
        <dbReference type="SAM" id="SignalP"/>
    </source>
</evidence>
<proteinExistence type="predicted"/>
<dbReference type="EMBL" id="KZ613871">
    <property type="protein sequence ID" value="PMD53707.1"/>
    <property type="molecule type" value="Genomic_DNA"/>
</dbReference>
<evidence type="ECO:0000313" key="3">
    <source>
        <dbReference type="Proteomes" id="UP000235371"/>
    </source>
</evidence>
<dbReference type="RefSeq" id="XP_024730611.1">
    <property type="nucleotide sequence ID" value="XM_024870553.1"/>
</dbReference>
<name>A0A2J6SSG6_9HELO</name>
<feature type="signal peptide" evidence="1">
    <location>
        <begin position="1"/>
        <end position="20"/>
    </location>
</feature>
<sequence length="105" mass="11416">MSAAWGWVALAWWTEVQVQAEVIEVVVVAGQSKSKLRGAGPTRVTCASRQGPTHVRAATSLFASAVPTSSFTMSENLALTRALRCQAVAHNCRDFLFLLGNKWVR</sequence>
<dbReference type="InParanoid" id="A0A2J6SSG6"/>
<evidence type="ECO:0008006" key="4">
    <source>
        <dbReference type="Google" id="ProtNLM"/>
    </source>
</evidence>
<dbReference type="AlphaFoldDB" id="A0A2J6SSG6"/>
<accession>A0A2J6SSG6</accession>
<gene>
    <name evidence="2" type="ORF">K444DRAFT_144498</name>
</gene>
<protein>
    <recommendedName>
        <fullName evidence="4">Secreted protein</fullName>
    </recommendedName>
</protein>
<organism evidence="2 3">
    <name type="scientific">Hyaloscypha bicolor E</name>
    <dbReference type="NCBI Taxonomy" id="1095630"/>
    <lineage>
        <taxon>Eukaryota</taxon>
        <taxon>Fungi</taxon>
        <taxon>Dikarya</taxon>
        <taxon>Ascomycota</taxon>
        <taxon>Pezizomycotina</taxon>
        <taxon>Leotiomycetes</taxon>
        <taxon>Helotiales</taxon>
        <taxon>Hyaloscyphaceae</taxon>
        <taxon>Hyaloscypha</taxon>
        <taxon>Hyaloscypha bicolor</taxon>
    </lineage>
</organism>